<proteinExistence type="predicted"/>
<name>A0ACC0XXC0_9ROSI</name>
<dbReference type="Proteomes" id="UP001163603">
    <property type="component" value="Chromosome 10"/>
</dbReference>
<dbReference type="EMBL" id="CM047745">
    <property type="protein sequence ID" value="KAJ0025213.1"/>
    <property type="molecule type" value="Genomic_DNA"/>
</dbReference>
<organism evidence="1 2">
    <name type="scientific">Pistacia integerrima</name>
    <dbReference type="NCBI Taxonomy" id="434235"/>
    <lineage>
        <taxon>Eukaryota</taxon>
        <taxon>Viridiplantae</taxon>
        <taxon>Streptophyta</taxon>
        <taxon>Embryophyta</taxon>
        <taxon>Tracheophyta</taxon>
        <taxon>Spermatophyta</taxon>
        <taxon>Magnoliopsida</taxon>
        <taxon>eudicotyledons</taxon>
        <taxon>Gunneridae</taxon>
        <taxon>Pentapetalae</taxon>
        <taxon>rosids</taxon>
        <taxon>malvids</taxon>
        <taxon>Sapindales</taxon>
        <taxon>Anacardiaceae</taxon>
        <taxon>Pistacia</taxon>
    </lineage>
</organism>
<evidence type="ECO:0000313" key="1">
    <source>
        <dbReference type="EMBL" id="KAJ0025213.1"/>
    </source>
</evidence>
<sequence>MGQRSPSTIRLHGSIRGQLIEILVDGGSTHNFLQELVAIHLGLPIVSSSNFQVLIGNGDTLSCSGVCLGVALELDGHTFFVDLFVLSILEADMLLKV</sequence>
<reference evidence="2" key="1">
    <citation type="journal article" date="2023" name="G3 (Bethesda)">
        <title>Genome assembly and association tests identify interacting loci associated with vigor, precocity, and sex in interspecific pistachio rootstocks.</title>
        <authorList>
            <person name="Palmer W."/>
            <person name="Jacygrad E."/>
            <person name="Sagayaradj S."/>
            <person name="Cavanaugh K."/>
            <person name="Han R."/>
            <person name="Bertier L."/>
            <person name="Beede B."/>
            <person name="Kafkas S."/>
            <person name="Golino D."/>
            <person name="Preece J."/>
            <person name="Michelmore R."/>
        </authorList>
    </citation>
    <scope>NUCLEOTIDE SEQUENCE [LARGE SCALE GENOMIC DNA]</scope>
</reference>
<protein>
    <submittedName>
        <fullName evidence="1">Uncharacterized protein</fullName>
    </submittedName>
</protein>
<accession>A0ACC0XXC0</accession>
<comment type="caution">
    <text evidence="1">The sequence shown here is derived from an EMBL/GenBank/DDBJ whole genome shotgun (WGS) entry which is preliminary data.</text>
</comment>
<gene>
    <name evidence="1" type="ORF">Pint_07710</name>
</gene>
<keyword evidence="2" id="KW-1185">Reference proteome</keyword>
<evidence type="ECO:0000313" key="2">
    <source>
        <dbReference type="Proteomes" id="UP001163603"/>
    </source>
</evidence>